<evidence type="ECO:0000313" key="1">
    <source>
        <dbReference type="EMBL" id="MFM9649080.1"/>
    </source>
</evidence>
<accession>A0ABW9IN62</accession>
<name>A0ABW9IN62_STRGJ</name>
<gene>
    <name evidence="1" type="ORF">ACKI1S_23410</name>
</gene>
<dbReference type="Proteomes" id="UP001631993">
    <property type="component" value="Unassembled WGS sequence"/>
</dbReference>
<proteinExistence type="predicted"/>
<dbReference type="RefSeq" id="WP_369277400.1">
    <property type="nucleotide sequence ID" value="NZ_JBJVMW010000011.1"/>
</dbReference>
<dbReference type="EMBL" id="JBJVNE010000011">
    <property type="protein sequence ID" value="MFM9649080.1"/>
    <property type="molecule type" value="Genomic_DNA"/>
</dbReference>
<sequence length="108" mass="11810">MLLTLDKTPRKFTVVYTDRETAGFEIRDVLADVVRVGDSFNAPWVSLRDSGLDWFSMVAMSAGDALLNGRAELAKDIAADWAFQGIDIGDAHTPDTYFADVLVTVALV</sequence>
<protein>
    <submittedName>
        <fullName evidence="1">Uncharacterized protein</fullName>
    </submittedName>
</protein>
<reference evidence="1 2" key="1">
    <citation type="submission" date="2024-12" db="EMBL/GenBank/DDBJ databases">
        <title>Forecasting of Potato common scab and diversities of Pathogenic streptomyces spp. in china.</title>
        <authorList>
            <person name="Handique U."/>
            <person name="Wu J."/>
        </authorList>
    </citation>
    <scope>NUCLEOTIDE SEQUENCE [LARGE SCALE GENOMIC DNA]</scope>
    <source>
        <strain evidence="1 2">ZRIMU1585</strain>
    </source>
</reference>
<comment type="caution">
    <text evidence="1">The sequence shown here is derived from an EMBL/GenBank/DDBJ whole genome shotgun (WGS) entry which is preliminary data.</text>
</comment>
<organism evidence="1 2">
    <name type="scientific">Streptomyces galilaeus</name>
    <dbReference type="NCBI Taxonomy" id="33899"/>
    <lineage>
        <taxon>Bacteria</taxon>
        <taxon>Bacillati</taxon>
        <taxon>Actinomycetota</taxon>
        <taxon>Actinomycetes</taxon>
        <taxon>Kitasatosporales</taxon>
        <taxon>Streptomycetaceae</taxon>
        <taxon>Streptomyces</taxon>
    </lineage>
</organism>
<keyword evidence="2" id="KW-1185">Reference proteome</keyword>
<evidence type="ECO:0000313" key="2">
    <source>
        <dbReference type="Proteomes" id="UP001631993"/>
    </source>
</evidence>